<keyword evidence="5" id="KW-0067">ATP-binding</keyword>
<evidence type="ECO:0000313" key="12">
    <source>
        <dbReference type="Proteomes" id="UP000770785"/>
    </source>
</evidence>
<accession>A0ABX0XGJ1</accession>
<gene>
    <name evidence="11" type="ORF">GGR27_003835</name>
</gene>
<sequence length="636" mass="71351">MSNYHIKHLEEYWQVYRKSVRNPEMFWEEIAEEHFLWRKKWDKVLSWDFSTPEIKWFEGAKLNITENCLDRHLATRADKTAILFEPNDPGEAAQHITYRQLHERVCRMANVLADHGVGKGDRVCIYLPMIPELAVSLLACARLGAVHSVVFAGFSATALSTRINDCDCKLVICSDGSYRGKKTIDLKTIVDEALEDCPGVGTSLVVRRTGGKVSMQEGRDRWMQSLLDAAEPDRPATIVDAEDPLFILYTSGSTGKPKGMVHTTGGYMVYTAYTFKNAFQYREEDVYWCTADIGWITGHSYIVYGPLANGATSVMFEGVPSYPDYGRFWEIVKKHQVSQFYTAPTAIRALAKENIDFVNKHDLSSLKVLGTVGEPINEEAWHWYNENVGKKNSPIIDTWWQTETGGIMISPIPYSTPTIPTFATLPMPGIQPVLMDESGQEIQGNSVEGRLAIKFPWPSIARTIYGNHERYRETYFTAYPGNYFTGDGALRDTVGYYRITGRVDDVIIVSGHNLGTAPIEDAINEHPAVAESAVVGFPHDIKGNALYGYVTLKETGEGRDPENLRREINQLITDRIGPIAKLQKIQFTGGLPKTRSGKIMRRILRKIASKDTANLGDISTLLNPEVVQTIMDESLA</sequence>
<protein>
    <recommendedName>
        <fullName evidence="2 7">Acetate--CoA ligase</fullName>
        <ecNumber evidence="2 7">6.2.1.1</ecNumber>
    </recommendedName>
</protein>
<dbReference type="PROSITE" id="PS00455">
    <property type="entry name" value="AMP_BINDING"/>
    <property type="match status" value="1"/>
</dbReference>
<dbReference type="EC" id="6.2.1.1" evidence="2 7"/>
<evidence type="ECO:0000256" key="4">
    <source>
        <dbReference type="ARBA" id="ARBA00022741"/>
    </source>
</evidence>
<feature type="domain" description="AMP-binding enzyme C-terminal" evidence="9">
    <location>
        <begin position="519"/>
        <end position="598"/>
    </location>
</feature>
<dbReference type="InterPro" id="IPR000873">
    <property type="entry name" value="AMP-dep_synth/lig_dom"/>
</dbReference>
<dbReference type="NCBIfam" id="TIGR02188">
    <property type="entry name" value="Ac_CoA_lig_AcsA"/>
    <property type="match status" value="1"/>
</dbReference>
<feature type="domain" description="Acetyl-coenzyme A synthetase N-terminal" evidence="10">
    <location>
        <begin position="12"/>
        <end position="68"/>
    </location>
</feature>
<evidence type="ECO:0000259" key="10">
    <source>
        <dbReference type="Pfam" id="PF16177"/>
    </source>
</evidence>
<keyword evidence="12" id="KW-1185">Reference proteome</keyword>
<dbReference type="PANTHER" id="PTHR24095">
    <property type="entry name" value="ACETYL-COENZYME A SYNTHETASE"/>
    <property type="match status" value="1"/>
</dbReference>
<dbReference type="Pfam" id="PF00501">
    <property type="entry name" value="AMP-binding"/>
    <property type="match status" value="1"/>
</dbReference>
<dbReference type="GO" id="GO:0003987">
    <property type="term" value="F:acetate-CoA ligase activity"/>
    <property type="evidence" value="ECO:0007669"/>
    <property type="project" value="UniProtKB-EC"/>
</dbReference>
<dbReference type="InterPro" id="IPR020845">
    <property type="entry name" value="AMP-binding_CS"/>
</dbReference>
<dbReference type="InterPro" id="IPR042099">
    <property type="entry name" value="ANL_N_sf"/>
</dbReference>
<evidence type="ECO:0000256" key="1">
    <source>
        <dbReference type="ARBA" id="ARBA00006432"/>
    </source>
</evidence>
<dbReference type="NCBIfam" id="NF001208">
    <property type="entry name" value="PRK00174.1"/>
    <property type="match status" value="1"/>
</dbReference>
<evidence type="ECO:0000256" key="2">
    <source>
        <dbReference type="ARBA" id="ARBA00013275"/>
    </source>
</evidence>
<dbReference type="InterPro" id="IPR011904">
    <property type="entry name" value="Ac_CoA_lig"/>
</dbReference>
<evidence type="ECO:0000256" key="6">
    <source>
        <dbReference type="ARBA" id="ARBA00022990"/>
    </source>
</evidence>
<evidence type="ECO:0000256" key="5">
    <source>
        <dbReference type="ARBA" id="ARBA00022840"/>
    </source>
</evidence>
<dbReference type="EMBL" id="JAATJH010000010">
    <property type="protein sequence ID" value="NJC28312.1"/>
    <property type="molecule type" value="Genomic_DNA"/>
</dbReference>
<keyword evidence="4" id="KW-0547">Nucleotide-binding</keyword>
<evidence type="ECO:0000259" key="9">
    <source>
        <dbReference type="Pfam" id="PF13193"/>
    </source>
</evidence>
<dbReference type="CDD" id="cd05966">
    <property type="entry name" value="ACS"/>
    <property type="match status" value="1"/>
</dbReference>
<dbReference type="PANTHER" id="PTHR24095:SF14">
    <property type="entry name" value="ACETYL-COENZYME A SYNTHETASE 1"/>
    <property type="match status" value="1"/>
</dbReference>
<dbReference type="RefSeq" id="WP_168040186.1">
    <property type="nucleotide sequence ID" value="NZ_JAATJH010000010.1"/>
</dbReference>
<dbReference type="InterPro" id="IPR032387">
    <property type="entry name" value="ACAS_N"/>
</dbReference>
<dbReference type="InterPro" id="IPR025110">
    <property type="entry name" value="AMP-bd_C"/>
</dbReference>
<comment type="similarity">
    <text evidence="1">Belongs to the ATP-dependent AMP-binding enzyme family.</text>
</comment>
<dbReference type="Pfam" id="PF16177">
    <property type="entry name" value="ACAS_N"/>
    <property type="match status" value="1"/>
</dbReference>
<dbReference type="InterPro" id="IPR045851">
    <property type="entry name" value="AMP-bd_C_sf"/>
</dbReference>
<dbReference type="Gene3D" id="3.30.300.30">
    <property type="match status" value="1"/>
</dbReference>
<evidence type="ECO:0000256" key="7">
    <source>
        <dbReference type="NCBIfam" id="TIGR02188"/>
    </source>
</evidence>
<proteinExistence type="inferred from homology"/>
<reference evidence="11 12" key="1">
    <citation type="submission" date="2020-03" db="EMBL/GenBank/DDBJ databases">
        <title>Genomic Encyclopedia of Type Strains, Phase IV (KMG-IV): sequencing the most valuable type-strain genomes for metagenomic binning, comparative biology and taxonomic classification.</title>
        <authorList>
            <person name="Goeker M."/>
        </authorList>
    </citation>
    <scope>NUCLEOTIDE SEQUENCE [LARGE SCALE GENOMIC DNA]</scope>
    <source>
        <strain evidence="11 12">DSM 105096</strain>
    </source>
</reference>
<keyword evidence="6" id="KW-0007">Acetylation</keyword>
<organism evidence="11 12">
    <name type="scientific">Neolewinella antarctica</name>
    <dbReference type="NCBI Taxonomy" id="442734"/>
    <lineage>
        <taxon>Bacteria</taxon>
        <taxon>Pseudomonadati</taxon>
        <taxon>Bacteroidota</taxon>
        <taxon>Saprospiria</taxon>
        <taxon>Saprospirales</taxon>
        <taxon>Lewinellaceae</taxon>
        <taxon>Neolewinella</taxon>
    </lineage>
</organism>
<keyword evidence="3 11" id="KW-0436">Ligase</keyword>
<evidence type="ECO:0000259" key="8">
    <source>
        <dbReference type="Pfam" id="PF00501"/>
    </source>
</evidence>
<evidence type="ECO:0000313" key="11">
    <source>
        <dbReference type="EMBL" id="NJC28312.1"/>
    </source>
</evidence>
<dbReference type="Pfam" id="PF13193">
    <property type="entry name" value="AMP-binding_C"/>
    <property type="match status" value="1"/>
</dbReference>
<evidence type="ECO:0000256" key="3">
    <source>
        <dbReference type="ARBA" id="ARBA00022598"/>
    </source>
</evidence>
<dbReference type="Proteomes" id="UP000770785">
    <property type="component" value="Unassembled WGS sequence"/>
</dbReference>
<dbReference type="SUPFAM" id="SSF56801">
    <property type="entry name" value="Acetyl-CoA synthetase-like"/>
    <property type="match status" value="1"/>
</dbReference>
<dbReference type="Gene3D" id="3.40.50.12780">
    <property type="entry name" value="N-terminal domain of ligase-like"/>
    <property type="match status" value="1"/>
</dbReference>
<comment type="caution">
    <text evidence="11">The sequence shown here is derived from an EMBL/GenBank/DDBJ whole genome shotgun (WGS) entry which is preliminary data.</text>
</comment>
<feature type="domain" description="AMP-dependent synthetase/ligase" evidence="8">
    <location>
        <begin position="70"/>
        <end position="456"/>
    </location>
</feature>
<name>A0ABX0XGJ1_9BACT</name>